<dbReference type="Proteomes" id="UP000233654">
    <property type="component" value="Unassembled WGS sequence"/>
</dbReference>
<feature type="transmembrane region" description="Helical" evidence="1">
    <location>
        <begin position="103"/>
        <end position="125"/>
    </location>
</feature>
<organism evidence="2 3">
    <name type="scientific">Candidatus Anoxymicrobium japonicum</name>
    <dbReference type="NCBI Taxonomy" id="2013648"/>
    <lineage>
        <taxon>Bacteria</taxon>
        <taxon>Bacillati</taxon>
        <taxon>Actinomycetota</taxon>
        <taxon>Candidatus Geothermincolia</taxon>
        <taxon>Candidatus Geothermincolales</taxon>
        <taxon>Candidatus Anoxymicrobiaceae</taxon>
        <taxon>Candidatus Anoxymicrobium</taxon>
    </lineage>
</organism>
<evidence type="ECO:0000256" key="1">
    <source>
        <dbReference type="SAM" id="Phobius"/>
    </source>
</evidence>
<dbReference type="AlphaFoldDB" id="A0A2N3G4R3"/>
<keyword evidence="1" id="KW-0812">Transmembrane</keyword>
<keyword evidence="1" id="KW-1133">Transmembrane helix</keyword>
<feature type="transmembrane region" description="Helical" evidence="1">
    <location>
        <begin position="137"/>
        <end position="158"/>
    </location>
</feature>
<feature type="transmembrane region" description="Helical" evidence="1">
    <location>
        <begin position="63"/>
        <end position="83"/>
    </location>
</feature>
<gene>
    <name evidence="2" type="ORF">CVT63_07345</name>
</gene>
<sequence length="209" mass="23464">MRCEQCGTENLRGSEYCKECGVSLSRLSVEPETRETPEIPNSGVEPTFLARFLQATWNRKGPILMAFFIALMMWVVFAPWAFIKLEVLGFSLVARDFTGWEIYFGRVLFFLSVIPLIFALLMVAGVGTRRRVVETHICTFFGGVIFTIWLIVFVMSQVLKALIRNVHVVQANVAGGQIAIIVLFVGFMLGIIITSYDRGQLLRSEGKGD</sequence>
<reference evidence="2 3" key="1">
    <citation type="journal article" date="2017" name="ISME J.">
        <title>Potential for microbial H2 and metal transformations associated with novel bacteria and archaea in deep terrestrial subsurface sediments.</title>
        <authorList>
            <person name="Hernsdorf A.W."/>
            <person name="Amano Y."/>
            <person name="Miyakawa K."/>
            <person name="Ise K."/>
            <person name="Suzuki Y."/>
            <person name="Anantharaman K."/>
            <person name="Probst A."/>
            <person name="Burstein D."/>
            <person name="Thomas B.C."/>
            <person name="Banfield J.F."/>
        </authorList>
    </citation>
    <scope>NUCLEOTIDE SEQUENCE [LARGE SCALE GENOMIC DNA]</scope>
    <source>
        <strain evidence="2">HGW-Actinobacteria-3</strain>
    </source>
</reference>
<dbReference type="EMBL" id="PHEX01000078">
    <property type="protein sequence ID" value="PKQ27564.1"/>
    <property type="molecule type" value="Genomic_DNA"/>
</dbReference>
<keyword evidence="1" id="KW-0472">Membrane</keyword>
<name>A0A2N3G4R3_9ACTN</name>
<proteinExistence type="predicted"/>
<comment type="caution">
    <text evidence="2">The sequence shown here is derived from an EMBL/GenBank/DDBJ whole genome shotgun (WGS) entry which is preliminary data.</text>
</comment>
<accession>A0A2N3G4R3</accession>
<protein>
    <recommendedName>
        <fullName evidence="4">Zinc-ribbon domain-containing protein</fullName>
    </recommendedName>
</protein>
<evidence type="ECO:0000313" key="2">
    <source>
        <dbReference type="EMBL" id="PKQ27564.1"/>
    </source>
</evidence>
<evidence type="ECO:0008006" key="4">
    <source>
        <dbReference type="Google" id="ProtNLM"/>
    </source>
</evidence>
<feature type="transmembrane region" description="Helical" evidence="1">
    <location>
        <begin position="178"/>
        <end position="196"/>
    </location>
</feature>
<evidence type="ECO:0000313" key="3">
    <source>
        <dbReference type="Proteomes" id="UP000233654"/>
    </source>
</evidence>